<dbReference type="Pfam" id="PF02118">
    <property type="entry name" value="Srg"/>
    <property type="match status" value="1"/>
</dbReference>
<feature type="transmembrane region" description="Helical" evidence="6">
    <location>
        <begin position="145"/>
        <end position="168"/>
    </location>
</feature>
<feature type="transmembrane region" description="Helical" evidence="6">
    <location>
        <begin position="50"/>
        <end position="74"/>
    </location>
</feature>
<feature type="transmembrane region" description="Helical" evidence="6">
    <location>
        <begin position="94"/>
        <end position="115"/>
    </location>
</feature>
<gene>
    <name evidence="7" type="ORF">niasHS_012473</name>
</gene>
<name>A0ABD2I8X2_HETSC</name>
<evidence type="ECO:0000256" key="5">
    <source>
        <dbReference type="ARBA" id="ARBA00023136"/>
    </source>
</evidence>
<sequence length="447" mass="50388">MILITRHKQYSLSSFYKLFFIRGVSDIIGMLSIVGIFFGPNTYELPNWAYAFFTFFLPTFSSQASNIMTIYILLNRLSALAFPFRYKMLWKKYFWHFIVFMLVFTILNLSPLMLINPKIATKENTGVFINTEKEPEMDSGRYLQMFNTILSTIFLLLALLINILTMIAHKQSKKTAKNAQNWAKIEKKLLIYALLTFGGHALVAVLLLIVSIGILVEFNPLFFCLLPWISVLCTLVLSSWLLLFTYFHPSDSDQWNKTGAAIYVYMNFVSISEFLIILGQFCWILAHGIPPIIYLVSNKTLRHDVYTIANKELRNKQAENKLKMVDQVQIAPFCAMGLSTPDGQKCSIETTTTTLLPSTFTTTMATLTTTMATLTTTIAPKPRVSSIGLIVSVVAMIAVAIIVLIIWYCYCKNGQPNKSGSDEATASAAAELGFGRRIIWTAAVKAF</sequence>
<dbReference type="EMBL" id="JBICCN010000348">
    <property type="protein sequence ID" value="KAL3075643.1"/>
    <property type="molecule type" value="Genomic_DNA"/>
</dbReference>
<comment type="caution">
    <text evidence="7">The sequence shown here is derived from an EMBL/GenBank/DDBJ whole genome shotgun (WGS) entry which is preliminary data.</text>
</comment>
<dbReference type="AlphaFoldDB" id="A0ABD2I8X2"/>
<dbReference type="InterPro" id="IPR000609">
    <property type="entry name" value="7TM_GPCR_serpentine_rcpt_Srg"/>
</dbReference>
<evidence type="ECO:0000313" key="8">
    <source>
        <dbReference type="Proteomes" id="UP001620645"/>
    </source>
</evidence>
<dbReference type="Proteomes" id="UP001620645">
    <property type="component" value="Unassembled WGS sequence"/>
</dbReference>
<reference evidence="7 8" key="1">
    <citation type="submission" date="2024-10" db="EMBL/GenBank/DDBJ databases">
        <authorList>
            <person name="Kim D."/>
        </authorList>
    </citation>
    <scope>NUCLEOTIDE SEQUENCE [LARGE SCALE GENOMIC DNA]</scope>
    <source>
        <strain evidence="7">Taebaek</strain>
    </source>
</reference>
<feature type="transmembrane region" description="Helical" evidence="6">
    <location>
        <begin position="189"/>
        <end position="216"/>
    </location>
</feature>
<dbReference type="InterPro" id="IPR019425">
    <property type="entry name" value="7TM_GPCR_serpentine_rcpt_Srt"/>
</dbReference>
<feature type="transmembrane region" description="Helical" evidence="6">
    <location>
        <begin position="20"/>
        <end position="38"/>
    </location>
</feature>
<comment type="subcellular location">
    <subcellularLocation>
        <location evidence="1">Membrane</location>
        <topology evidence="1">Multi-pass membrane protein</topology>
    </subcellularLocation>
</comment>
<evidence type="ECO:0000256" key="6">
    <source>
        <dbReference type="RuleBase" id="RU280813"/>
    </source>
</evidence>
<keyword evidence="8" id="KW-1185">Reference proteome</keyword>
<evidence type="ECO:0000256" key="2">
    <source>
        <dbReference type="ARBA" id="ARBA00005692"/>
    </source>
</evidence>
<organism evidence="7 8">
    <name type="scientific">Heterodera schachtii</name>
    <name type="common">Sugarbeet cyst nematode worm</name>
    <name type="synonym">Tylenchus schachtii</name>
    <dbReference type="NCBI Taxonomy" id="97005"/>
    <lineage>
        <taxon>Eukaryota</taxon>
        <taxon>Metazoa</taxon>
        <taxon>Ecdysozoa</taxon>
        <taxon>Nematoda</taxon>
        <taxon>Chromadorea</taxon>
        <taxon>Rhabditida</taxon>
        <taxon>Tylenchina</taxon>
        <taxon>Tylenchomorpha</taxon>
        <taxon>Tylenchoidea</taxon>
        <taxon>Heteroderidae</taxon>
        <taxon>Heteroderinae</taxon>
        <taxon>Heterodera</taxon>
    </lineage>
</organism>
<feature type="transmembrane region" description="Helical" evidence="6">
    <location>
        <begin position="387"/>
        <end position="410"/>
    </location>
</feature>
<keyword evidence="5 6" id="KW-0472">Membrane</keyword>
<protein>
    <recommendedName>
        <fullName evidence="6">Serpentine receptor class gamma</fullName>
    </recommendedName>
</protein>
<dbReference type="Pfam" id="PF10321">
    <property type="entry name" value="7TM_GPCR_Srt"/>
    <property type="match status" value="1"/>
</dbReference>
<keyword evidence="3 6" id="KW-0812">Transmembrane</keyword>
<feature type="transmembrane region" description="Helical" evidence="6">
    <location>
        <begin position="228"/>
        <end position="248"/>
    </location>
</feature>
<evidence type="ECO:0000256" key="4">
    <source>
        <dbReference type="ARBA" id="ARBA00022989"/>
    </source>
</evidence>
<accession>A0ABD2I8X2</accession>
<feature type="transmembrane region" description="Helical" evidence="6">
    <location>
        <begin position="260"/>
        <end position="286"/>
    </location>
</feature>
<dbReference type="Gene3D" id="1.20.1070.10">
    <property type="entry name" value="Rhodopsin 7-helix transmembrane proteins"/>
    <property type="match status" value="1"/>
</dbReference>
<comment type="similarity">
    <text evidence="2 6">Belongs to the nematode receptor-like protein srg family.</text>
</comment>
<dbReference type="GO" id="GO:0016020">
    <property type="term" value="C:membrane"/>
    <property type="evidence" value="ECO:0007669"/>
    <property type="project" value="UniProtKB-SubCell"/>
</dbReference>
<comment type="caution">
    <text evidence="6">Lacks conserved residue(s) required for the propagation of feature annotation.</text>
</comment>
<dbReference type="PANTHER" id="PTHR23021">
    <property type="entry name" value="SERPENTINE RECEPTOR, CLASS T"/>
    <property type="match status" value="1"/>
</dbReference>
<keyword evidence="4 6" id="KW-1133">Transmembrane helix</keyword>
<dbReference type="SUPFAM" id="SSF81321">
    <property type="entry name" value="Family A G protein-coupled receptor-like"/>
    <property type="match status" value="1"/>
</dbReference>
<evidence type="ECO:0000256" key="1">
    <source>
        <dbReference type="ARBA" id="ARBA00004141"/>
    </source>
</evidence>
<evidence type="ECO:0000256" key="3">
    <source>
        <dbReference type="ARBA" id="ARBA00022692"/>
    </source>
</evidence>
<dbReference type="GO" id="GO:0007606">
    <property type="term" value="P:sensory perception of chemical stimulus"/>
    <property type="evidence" value="ECO:0007669"/>
    <property type="project" value="UniProtKB-UniRule"/>
</dbReference>
<evidence type="ECO:0000313" key="7">
    <source>
        <dbReference type="EMBL" id="KAL3075643.1"/>
    </source>
</evidence>
<proteinExistence type="inferred from homology"/>